<dbReference type="PANTHER" id="PTHR31528:SF15">
    <property type="entry name" value="RIBOFLAVIN-BINDING PROTEIN RIBY"/>
    <property type="match status" value="1"/>
</dbReference>
<dbReference type="EMBL" id="QWJJ01000007">
    <property type="protein sequence ID" value="RII38893.1"/>
    <property type="molecule type" value="Genomic_DNA"/>
</dbReference>
<dbReference type="AlphaFoldDB" id="A0A399J0E6"/>
<dbReference type="GO" id="GO:0009228">
    <property type="term" value="P:thiamine biosynthetic process"/>
    <property type="evidence" value="ECO:0007669"/>
    <property type="project" value="InterPro"/>
</dbReference>
<dbReference type="InterPro" id="IPR006311">
    <property type="entry name" value="TAT_signal"/>
</dbReference>
<accession>A0A399J0E6</accession>
<evidence type="ECO:0000313" key="2">
    <source>
        <dbReference type="EMBL" id="RII38893.1"/>
    </source>
</evidence>
<organism evidence="2 3">
    <name type="scientific">Pseudooceanicola sediminis</name>
    <dbReference type="NCBI Taxonomy" id="2211117"/>
    <lineage>
        <taxon>Bacteria</taxon>
        <taxon>Pseudomonadati</taxon>
        <taxon>Pseudomonadota</taxon>
        <taxon>Alphaproteobacteria</taxon>
        <taxon>Rhodobacterales</taxon>
        <taxon>Paracoccaceae</taxon>
        <taxon>Pseudooceanicola</taxon>
    </lineage>
</organism>
<dbReference type="InterPro" id="IPR015168">
    <property type="entry name" value="SsuA/THI5"/>
</dbReference>
<keyword evidence="3" id="KW-1185">Reference proteome</keyword>
<proteinExistence type="predicted"/>
<feature type="domain" description="SsuA/THI5-like" evidence="1">
    <location>
        <begin position="48"/>
        <end position="255"/>
    </location>
</feature>
<evidence type="ECO:0000259" key="1">
    <source>
        <dbReference type="Pfam" id="PF09084"/>
    </source>
</evidence>
<dbReference type="PANTHER" id="PTHR31528">
    <property type="entry name" value="4-AMINO-5-HYDROXYMETHYL-2-METHYLPYRIMIDINE PHOSPHATE SYNTHASE THI11-RELATED"/>
    <property type="match status" value="1"/>
</dbReference>
<dbReference type="InterPro" id="IPR027939">
    <property type="entry name" value="NMT1/THI5"/>
</dbReference>
<reference evidence="2 3" key="1">
    <citation type="submission" date="2018-08" db="EMBL/GenBank/DDBJ databases">
        <title>Pseudooceanicola sediminis CY03 in the family Rhodobacteracea.</title>
        <authorList>
            <person name="Zhang Y.-J."/>
        </authorList>
    </citation>
    <scope>NUCLEOTIDE SEQUENCE [LARGE SCALE GENOMIC DNA]</scope>
    <source>
        <strain evidence="2 3">CY03</strain>
    </source>
</reference>
<dbReference type="Proteomes" id="UP000265848">
    <property type="component" value="Unassembled WGS sequence"/>
</dbReference>
<dbReference type="SUPFAM" id="SSF53850">
    <property type="entry name" value="Periplasmic binding protein-like II"/>
    <property type="match status" value="1"/>
</dbReference>
<evidence type="ECO:0000313" key="3">
    <source>
        <dbReference type="Proteomes" id="UP000265848"/>
    </source>
</evidence>
<keyword evidence="2" id="KW-0808">Transferase</keyword>
<name>A0A399J0E6_9RHOB</name>
<comment type="caution">
    <text evidence="2">The sequence shown here is derived from an EMBL/GenBank/DDBJ whole genome shotgun (WGS) entry which is preliminary data.</text>
</comment>
<sequence>MPDHSLTRRHFLAASAATTVYLTTSQAGHADEMTFDFITPFSFSLAFGAVLYADAAGYYAAEGLTFRPQSGKGAALAAQMVIAEQMDAGRTGGTNFILSRVENDAPLISIATIAQLSPFFVITSGEDPADTVEDLQGRTVGMASLGGSMEGTLDLLMRKGGFDPDSVKKVKVADTAASYALIEAGRAGAFIGNTSSMIKAQSESEGVHAFAMDDGMPGQVYVAHPDVIAANPEKFIAFLKATHKAAAEIAALPQDQLDPILQAIGGKFDVSGLDDVETARSDLYTNAQNWVAKGDENLLRNVPEVWASAVEMLFEAGMITKQVDPTTLYTNDLLESALA</sequence>
<dbReference type="OrthoDB" id="8027894at2"/>
<dbReference type="Pfam" id="PF09084">
    <property type="entry name" value="NMT1"/>
    <property type="match status" value="1"/>
</dbReference>
<protein>
    <submittedName>
        <fullName evidence="2">Myristoyl transferase</fullName>
    </submittedName>
</protein>
<dbReference type="PROSITE" id="PS51318">
    <property type="entry name" value="TAT"/>
    <property type="match status" value="1"/>
</dbReference>
<dbReference type="Gene3D" id="3.40.190.10">
    <property type="entry name" value="Periplasmic binding protein-like II"/>
    <property type="match status" value="2"/>
</dbReference>
<dbReference type="RefSeq" id="WP_119398803.1">
    <property type="nucleotide sequence ID" value="NZ_QWJJ01000007.1"/>
</dbReference>
<gene>
    <name evidence="2" type="ORF">DL237_09410</name>
</gene>
<dbReference type="GO" id="GO:0016740">
    <property type="term" value="F:transferase activity"/>
    <property type="evidence" value="ECO:0007669"/>
    <property type="project" value="UniProtKB-KW"/>
</dbReference>